<accession>A0AAE7NQ12</accession>
<feature type="transmembrane region" description="Helical" evidence="1">
    <location>
        <begin position="160"/>
        <end position="184"/>
    </location>
</feature>
<gene>
    <name evidence="2" type="ORF">WN72_29075</name>
</gene>
<protein>
    <recommendedName>
        <fullName evidence="4">O-antigen polysaccharide polymerase Wzy</fullName>
    </recommendedName>
</protein>
<evidence type="ECO:0000313" key="3">
    <source>
        <dbReference type="Proteomes" id="UP000594015"/>
    </source>
</evidence>
<keyword evidence="1" id="KW-0472">Membrane</keyword>
<feature type="transmembrane region" description="Helical" evidence="1">
    <location>
        <begin position="448"/>
        <end position="468"/>
    </location>
</feature>
<sequence>MIAAADARLRSLAGKPAALQGHRLLASATVLRLTFFVGYYALNVLFAADKFVAALTFPSFLICCYNILRIRRSCASVEDMLWLLMYVFFVIAPCQTLRFGHFENEGPVTGFFFTNGEIATAFVVVFVFLLTATVTSVLVRRLVSASEPVRYRLKDNALPVLLVLCVLGFAMFVVAQGGMGNVLADRYSKELSDNGAMGTAGASALALQMVACLLICVHAKFMPYRQNAGPVVVAISTSLALAMLFIAQNPYNTARFYFLMAWLPIVLVFISGRLGIKTFYLGVLVGLVVLMPMLNLTSRSGASLAEAVEAVDFSSVLTIPGLDVLDMLVYEVRYLELSDFFWGTKTLGLVLFFVPRSLWPGKETVLASDMGLVLADLGTAGTPNLSGFVAGDFYADLGIVGVAIGALFVSFLLTFFGIKRAVLVHGLDLRAFVFMASAPILVRGSLGSVVGLTFVEMIILAVLTRVMCRRS</sequence>
<feature type="transmembrane region" description="Helical" evidence="1">
    <location>
        <begin position="51"/>
        <end position="68"/>
    </location>
</feature>
<feature type="transmembrane region" description="Helical" evidence="1">
    <location>
        <begin position="229"/>
        <end position="248"/>
    </location>
</feature>
<evidence type="ECO:0000256" key="1">
    <source>
        <dbReference type="SAM" id="Phobius"/>
    </source>
</evidence>
<dbReference type="RefSeq" id="WP_143130655.1">
    <property type="nucleotide sequence ID" value="NZ_CP030050.1"/>
</dbReference>
<keyword evidence="1" id="KW-1133">Transmembrane helix</keyword>
<dbReference type="AlphaFoldDB" id="A0AAE7NQ12"/>
<dbReference type="Proteomes" id="UP000594015">
    <property type="component" value="Chromosome"/>
</dbReference>
<dbReference type="KEGG" id="barh:WN72_29075"/>
<evidence type="ECO:0000313" key="2">
    <source>
        <dbReference type="EMBL" id="QOZ69914.1"/>
    </source>
</evidence>
<feature type="transmembrane region" description="Helical" evidence="1">
    <location>
        <begin position="279"/>
        <end position="296"/>
    </location>
</feature>
<feature type="transmembrane region" description="Helical" evidence="1">
    <location>
        <begin position="80"/>
        <end position="98"/>
    </location>
</feature>
<keyword evidence="1" id="KW-0812">Transmembrane</keyword>
<organism evidence="2 3">
    <name type="scientific">Bradyrhizobium arachidis</name>
    <dbReference type="NCBI Taxonomy" id="858423"/>
    <lineage>
        <taxon>Bacteria</taxon>
        <taxon>Pseudomonadati</taxon>
        <taxon>Pseudomonadota</taxon>
        <taxon>Alphaproteobacteria</taxon>
        <taxon>Hyphomicrobiales</taxon>
        <taxon>Nitrobacteraceae</taxon>
        <taxon>Bradyrhizobium</taxon>
    </lineage>
</organism>
<reference evidence="2 3" key="1">
    <citation type="submission" date="2018-06" db="EMBL/GenBank/DDBJ databases">
        <title>Comparative genomics of Bradyrhizobium nodulating Arachidis hypogaea.</title>
        <authorList>
            <person name="Li Y."/>
        </authorList>
    </citation>
    <scope>NUCLEOTIDE SEQUENCE [LARGE SCALE GENOMIC DNA]</scope>
    <source>
        <strain evidence="2 3">CCBAU 051107</strain>
    </source>
</reference>
<feature type="transmembrane region" description="Helical" evidence="1">
    <location>
        <begin position="196"/>
        <end position="217"/>
    </location>
</feature>
<dbReference type="EMBL" id="CP030050">
    <property type="protein sequence ID" value="QOZ69914.1"/>
    <property type="molecule type" value="Genomic_DNA"/>
</dbReference>
<feature type="transmembrane region" description="Helical" evidence="1">
    <location>
        <begin position="118"/>
        <end position="139"/>
    </location>
</feature>
<feature type="transmembrane region" description="Helical" evidence="1">
    <location>
        <begin position="24"/>
        <end position="45"/>
    </location>
</feature>
<proteinExistence type="predicted"/>
<name>A0AAE7NQ12_9BRAD</name>
<feature type="transmembrane region" description="Helical" evidence="1">
    <location>
        <begin position="393"/>
        <end position="415"/>
    </location>
</feature>
<evidence type="ECO:0008006" key="4">
    <source>
        <dbReference type="Google" id="ProtNLM"/>
    </source>
</evidence>
<feature type="transmembrane region" description="Helical" evidence="1">
    <location>
        <begin position="254"/>
        <end position="272"/>
    </location>
</feature>